<evidence type="ECO:0000313" key="1">
    <source>
        <dbReference type="EMBL" id="GAH05663.1"/>
    </source>
</evidence>
<dbReference type="AlphaFoldDB" id="X1EAG7"/>
<gene>
    <name evidence="1" type="ORF">S01H4_60627</name>
</gene>
<sequence>DNNYNDHKSCKKKVFNSISIIEKLIIKYS</sequence>
<proteinExistence type="predicted"/>
<dbReference type="EMBL" id="BART01035792">
    <property type="protein sequence ID" value="GAH05663.1"/>
    <property type="molecule type" value="Genomic_DNA"/>
</dbReference>
<reference evidence="1" key="1">
    <citation type="journal article" date="2014" name="Front. Microbiol.">
        <title>High frequency of phylogenetically diverse reductive dehalogenase-homologous genes in deep subseafloor sedimentary metagenomes.</title>
        <authorList>
            <person name="Kawai M."/>
            <person name="Futagami T."/>
            <person name="Toyoda A."/>
            <person name="Takaki Y."/>
            <person name="Nishi S."/>
            <person name="Hori S."/>
            <person name="Arai W."/>
            <person name="Tsubouchi T."/>
            <person name="Morono Y."/>
            <person name="Uchiyama I."/>
            <person name="Ito T."/>
            <person name="Fujiyama A."/>
            <person name="Inagaki F."/>
            <person name="Takami H."/>
        </authorList>
    </citation>
    <scope>NUCLEOTIDE SEQUENCE</scope>
    <source>
        <strain evidence="1">Expedition CK06-06</strain>
    </source>
</reference>
<feature type="non-terminal residue" evidence="1">
    <location>
        <position position="1"/>
    </location>
</feature>
<accession>X1EAG7</accession>
<name>X1EAG7_9ZZZZ</name>
<comment type="caution">
    <text evidence="1">The sequence shown here is derived from an EMBL/GenBank/DDBJ whole genome shotgun (WGS) entry which is preliminary data.</text>
</comment>
<protein>
    <submittedName>
        <fullName evidence="1">Uncharacterized protein</fullName>
    </submittedName>
</protein>
<organism evidence="1">
    <name type="scientific">marine sediment metagenome</name>
    <dbReference type="NCBI Taxonomy" id="412755"/>
    <lineage>
        <taxon>unclassified sequences</taxon>
        <taxon>metagenomes</taxon>
        <taxon>ecological metagenomes</taxon>
    </lineage>
</organism>